<dbReference type="Proteomes" id="UP001223214">
    <property type="component" value="Unassembled WGS sequence"/>
</dbReference>
<name>A0AAP4FXA0_9ENTR</name>
<keyword evidence="2" id="KW-1185">Reference proteome</keyword>
<reference evidence="1 2" key="1">
    <citation type="submission" date="2023-06" db="EMBL/GenBank/DDBJ databases">
        <title>Identification and characterization of antibiotic-resistant Gram-negative bacteria.</title>
        <authorList>
            <person name="Cho G.-S."/>
            <person name="Lee J."/>
            <person name="Tai E."/>
            <person name="Jeong S."/>
            <person name="Kim I."/>
            <person name="Kim B.-E."/>
            <person name="Jeong M.-I."/>
            <person name="Oh K.-K."/>
            <person name="Franz C.M.A.P."/>
        </authorList>
    </citation>
    <scope>NUCLEOTIDE SEQUENCE [LARGE SCALE GENOMIC DNA]</scope>
    <source>
        <strain evidence="1 2">V106_12</strain>
    </source>
</reference>
<evidence type="ECO:0000313" key="2">
    <source>
        <dbReference type="Proteomes" id="UP001223214"/>
    </source>
</evidence>
<dbReference type="EMBL" id="JASSOM010000072">
    <property type="protein sequence ID" value="MDK9365346.1"/>
    <property type="molecule type" value="Genomic_DNA"/>
</dbReference>
<proteinExistence type="predicted"/>
<dbReference type="AlphaFoldDB" id="A0AAP4FXA0"/>
<comment type="caution">
    <text evidence="1">The sequence shown here is derived from an EMBL/GenBank/DDBJ whole genome shotgun (WGS) entry which is preliminary data.</text>
</comment>
<dbReference type="RefSeq" id="WP_285157146.1">
    <property type="nucleotide sequence ID" value="NZ_JASSOM010000072.1"/>
</dbReference>
<gene>
    <name evidence="1" type="ORF">QQF32_19300</name>
</gene>
<protein>
    <submittedName>
        <fullName evidence="1">Uncharacterized protein</fullName>
    </submittedName>
</protein>
<sequence>MKVVAQKRWWVSPLLTALKALVYARVVKEKHFKLLTGFIARFGFKFKTEK</sequence>
<organism evidence="1 2">
    <name type="scientific">Lelliottia wanjuensis</name>
    <dbReference type="NCBI Taxonomy" id="3050585"/>
    <lineage>
        <taxon>Bacteria</taxon>
        <taxon>Pseudomonadati</taxon>
        <taxon>Pseudomonadota</taxon>
        <taxon>Gammaproteobacteria</taxon>
        <taxon>Enterobacterales</taxon>
        <taxon>Enterobacteriaceae</taxon>
        <taxon>Lelliottia</taxon>
    </lineage>
</organism>
<accession>A0AAP4FXA0</accession>
<evidence type="ECO:0000313" key="1">
    <source>
        <dbReference type="EMBL" id="MDK9365346.1"/>
    </source>
</evidence>